<sequence length="23" mass="2730">MSTMWDRLRPGQIGRNKDGELLR</sequence>
<reference evidence="2 3" key="1">
    <citation type="submission" date="2023-01" db="EMBL/GenBank/DDBJ databases">
        <title>Analysis of 21 Apiospora genomes using comparative genomics revels a genus with tremendous synthesis potential of carbohydrate active enzymes and secondary metabolites.</title>
        <authorList>
            <person name="Sorensen T."/>
        </authorList>
    </citation>
    <scope>NUCLEOTIDE SEQUENCE [LARGE SCALE GENOMIC DNA]</scope>
    <source>
        <strain evidence="2 3">CBS 33761</strain>
    </source>
</reference>
<keyword evidence="3" id="KW-1185">Reference proteome</keyword>
<dbReference type="Proteomes" id="UP001444661">
    <property type="component" value="Unassembled WGS sequence"/>
</dbReference>
<evidence type="ECO:0000313" key="3">
    <source>
        <dbReference type="Proteomes" id="UP001444661"/>
    </source>
</evidence>
<proteinExistence type="predicted"/>
<evidence type="ECO:0000313" key="2">
    <source>
        <dbReference type="EMBL" id="KAK8056337.1"/>
    </source>
</evidence>
<evidence type="ECO:0000256" key="1">
    <source>
        <dbReference type="SAM" id="MobiDB-lite"/>
    </source>
</evidence>
<gene>
    <name evidence="2" type="ORF">PG993_001564</name>
</gene>
<feature type="region of interest" description="Disordered" evidence="1">
    <location>
        <begin position="1"/>
        <end position="23"/>
    </location>
</feature>
<dbReference type="EMBL" id="JAQQWK010000001">
    <property type="protein sequence ID" value="KAK8056337.1"/>
    <property type="molecule type" value="Genomic_DNA"/>
</dbReference>
<organism evidence="2 3">
    <name type="scientific">Apiospora rasikravindrae</name>
    <dbReference type="NCBI Taxonomy" id="990691"/>
    <lineage>
        <taxon>Eukaryota</taxon>
        <taxon>Fungi</taxon>
        <taxon>Dikarya</taxon>
        <taxon>Ascomycota</taxon>
        <taxon>Pezizomycotina</taxon>
        <taxon>Sordariomycetes</taxon>
        <taxon>Xylariomycetidae</taxon>
        <taxon>Amphisphaeriales</taxon>
        <taxon>Apiosporaceae</taxon>
        <taxon>Apiospora</taxon>
    </lineage>
</organism>
<name>A0ABR1UBR7_9PEZI</name>
<accession>A0ABR1UBR7</accession>
<protein>
    <submittedName>
        <fullName evidence="2">Uncharacterized protein</fullName>
    </submittedName>
</protein>
<comment type="caution">
    <text evidence="2">The sequence shown here is derived from an EMBL/GenBank/DDBJ whole genome shotgun (WGS) entry which is preliminary data.</text>
</comment>